<dbReference type="EMBL" id="VIWY01000003">
    <property type="protein sequence ID" value="TWG21052.1"/>
    <property type="molecule type" value="Genomic_DNA"/>
</dbReference>
<dbReference type="RefSeq" id="WP_239082510.1">
    <property type="nucleotide sequence ID" value="NZ_BOMX01000114.1"/>
</dbReference>
<sequence>MRGTGVDLDPQDYDDLLHGASMVERWRRSEHAVAVAAELMRLHGGTVPMTELLWAGAEAYLPRQWNAGRAAEPAVAAAEVYDRWRRLHERRLQRRQQQPDTRS</sequence>
<comment type="caution">
    <text evidence="1">The sequence shown here is derived from an EMBL/GenBank/DDBJ whole genome shotgun (WGS) entry which is preliminary data.</text>
</comment>
<evidence type="ECO:0000313" key="1">
    <source>
        <dbReference type="EMBL" id="TWG21052.1"/>
    </source>
</evidence>
<evidence type="ECO:0000313" key="2">
    <source>
        <dbReference type="Proteomes" id="UP000320239"/>
    </source>
</evidence>
<protein>
    <submittedName>
        <fullName evidence="1">Uncharacterized protein</fullName>
    </submittedName>
</protein>
<dbReference type="Proteomes" id="UP000320239">
    <property type="component" value="Unassembled WGS sequence"/>
</dbReference>
<name>A0A561WB17_ACTTI</name>
<gene>
    <name evidence="1" type="ORF">FHX34_103581</name>
</gene>
<proteinExistence type="predicted"/>
<accession>A0A561WB17</accession>
<organism evidence="1 2">
    <name type="scientific">Actinoplanes teichomyceticus</name>
    <dbReference type="NCBI Taxonomy" id="1867"/>
    <lineage>
        <taxon>Bacteria</taxon>
        <taxon>Bacillati</taxon>
        <taxon>Actinomycetota</taxon>
        <taxon>Actinomycetes</taxon>
        <taxon>Micromonosporales</taxon>
        <taxon>Micromonosporaceae</taxon>
        <taxon>Actinoplanes</taxon>
    </lineage>
</organism>
<reference evidence="1 2" key="1">
    <citation type="submission" date="2019-06" db="EMBL/GenBank/DDBJ databases">
        <title>Sequencing the genomes of 1000 actinobacteria strains.</title>
        <authorList>
            <person name="Klenk H.-P."/>
        </authorList>
    </citation>
    <scope>NUCLEOTIDE SEQUENCE [LARGE SCALE GENOMIC DNA]</scope>
    <source>
        <strain evidence="1 2">DSM 43866</strain>
    </source>
</reference>
<dbReference type="AlphaFoldDB" id="A0A561WB17"/>
<keyword evidence="2" id="KW-1185">Reference proteome</keyword>